<dbReference type="Proteomes" id="UP001242732">
    <property type="component" value="Chromosome"/>
</dbReference>
<evidence type="ECO:0000313" key="1">
    <source>
        <dbReference type="EMBL" id="WIY48483.1"/>
    </source>
</evidence>
<accession>A0ABY9ANV4</accession>
<gene>
    <name evidence="1" type="ORF">QRO08_22115</name>
</gene>
<protein>
    <submittedName>
        <fullName evidence="1">DUF3158 family protein</fullName>
    </submittedName>
</protein>
<keyword evidence="2" id="KW-1185">Reference proteome</keyword>
<dbReference type="Pfam" id="PF11358">
    <property type="entry name" value="DUF3158"/>
    <property type="match status" value="1"/>
</dbReference>
<name>A0ABY9ANV4_PARCI</name>
<reference evidence="1 2" key="1">
    <citation type="submission" date="2023-06" db="EMBL/GenBank/DDBJ databases">
        <authorList>
            <person name="Ham H."/>
            <person name="Park D.S."/>
        </authorList>
    </citation>
    <scope>NUCLEOTIDE SEQUENCE [LARGE SCALE GENOMIC DNA]</scope>
    <source>
        <strain evidence="1 2">KACC 17005</strain>
    </source>
</reference>
<dbReference type="EMBL" id="CP127363">
    <property type="protein sequence ID" value="WIY48483.1"/>
    <property type="molecule type" value="Genomic_DNA"/>
</dbReference>
<sequence>MTEPTSCANLGSRRFAPLEQADFRGLRQAASLKGLLQPFKGKGPLEAWASECHALRDALTDMAQRRVLAQANQYPYLLLPIHLAQQTTGAGTIFLRWRRHDRSAMGVALWQEMMASAATPEGLIDDLHAIEVQRVVLNMQVSLLHTLGRQAMDCASKIASAETVYLRRRAPESEGRQRGRGPAP</sequence>
<dbReference type="RefSeq" id="WP_011793737.1">
    <property type="nucleotide sequence ID" value="NZ_CP023687.1"/>
</dbReference>
<dbReference type="InterPro" id="IPR021502">
    <property type="entry name" value="DUF3158"/>
</dbReference>
<evidence type="ECO:0000313" key="2">
    <source>
        <dbReference type="Proteomes" id="UP001242732"/>
    </source>
</evidence>
<proteinExistence type="predicted"/>
<organism evidence="1 2">
    <name type="scientific">Paracidovorax citrulli</name>
    <name type="common">Acidovorax citrulli</name>
    <dbReference type="NCBI Taxonomy" id="80869"/>
    <lineage>
        <taxon>Bacteria</taxon>
        <taxon>Pseudomonadati</taxon>
        <taxon>Pseudomonadota</taxon>
        <taxon>Betaproteobacteria</taxon>
        <taxon>Burkholderiales</taxon>
        <taxon>Comamonadaceae</taxon>
        <taxon>Paracidovorax</taxon>
    </lineage>
</organism>